<evidence type="ECO:0008006" key="3">
    <source>
        <dbReference type="Google" id="ProtNLM"/>
    </source>
</evidence>
<dbReference type="AlphaFoldDB" id="A0A9D1MCE5"/>
<reference evidence="1" key="2">
    <citation type="journal article" date="2021" name="PeerJ">
        <title>Extensive microbial diversity within the chicken gut microbiome revealed by metagenomics and culture.</title>
        <authorList>
            <person name="Gilroy R."/>
            <person name="Ravi A."/>
            <person name="Getino M."/>
            <person name="Pursley I."/>
            <person name="Horton D.L."/>
            <person name="Alikhan N.F."/>
            <person name="Baker D."/>
            <person name="Gharbi K."/>
            <person name="Hall N."/>
            <person name="Watson M."/>
            <person name="Adriaenssens E.M."/>
            <person name="Foster-Nyarko E."/>
            <person name="Jarju S."/>
            <person name="Secka A."/>
            <person name="Antonio M."/>
            <person name="Oren A."/>
            <person name="Chaudhuri R.R."/>
            <person name="La Ragione R."/>
            <person name="Hildebrand F."/>
            <person name="Pallen M.J."/>
        </authorList>
    </citation>
    <scope>NUCLEOTIDE SEQUENCE</scope>
    <source>
        <strain evidence="1">USAMLcec3-3695</strain>
    </source>
</reference>
<proteinExistence type="predicted"/>
<name>A0A9D1MCE5_9FIRM</name>
<dbReference type="EMBL" id="DVNB01000090">
    <property type="protein sequence ID" value="HIU57928.1"/>
    <property type="molecule type" value="Genomic_DNA"/>
</dbReference>
<comment type="caution">
    <text evidence="1">The sequence shown here is derived from an EMBL/GenBank/DDBJ whole genome shotgun (WGS) entry which is preliminary data.</text>
</comment>
<accession>A0A9D1MCE5</accession>
<sequence>MFRPFSIAPGKYGAAPRHPLLSSDLLRHILSYLNARSRSVLRDCTCRHR</sequence>
<reference evidence="1" key="1">
    <citation type="submission" date="2020-10" db="EMBL/GenBank/DDBJ databases">
        <authorList>
            <person name="Gilroy R."/>
        </authorList>
    </citation>
    <scope>NUCLEOTIDE SEQUENCE</scope>
    <source>
        <strain evidence="1">USAMLcec3-3695</strain>
    </source>
</reference>
<organism evidence="1 2">
    <name type="scientific">Candidatus Ornithomonoglobus merdipullorum</name>
    <dbReference type="NCBI Taxonomy" id="2840895"/>
    <lineage>
        <taxon>Bacteria</taxon>
        <taxon>Bacillati</taxon>
        <taxon>Bacillota</taxon>
        <taxon>Clostridia</taxon>
        <taxon>Candidatus Ornithomonoglobus</taxon>
    </lineage>
</organism>
<evidence type="ECO:0000313" key="2">
    <source>
        <dbReference type="Proteomes" id="UP000824109"/>
    </source>
</evidence>
<gene>
    <name evidence="1" type="ORF">IAA61_09010</name>
</gene>
<protein>
    <recommendedName>
        <fullName evidence="3">F-box domain-containing protein</fullName>
    </recommendedName>
</protein>
<evidence type="ECO:0000313" key="1">
    <source>
        <dbReference type="EMBL" id="HIU57928.1"/>
    </source>
</evidence>
<dbReference type="CDD" id="cd09917">
    <property type="entry name" value="F-box_SF"/>
    <property type="match status" value="1"/>
</dbReference>
<dbReference type="Proteomes" id="UP000824109">
    <property type="component" value="Unassembled WGS sequence"/>
</dbReference>